<accession>A0ABW1KII7</accession>
<keyword evidence="2" id="KW-0812">Transmembrane</keyword>
<dbReference type="EMBL" id="JBHSPR010000032">
    <property type="protein sequence ID" value="MFC6020598.1"/>
    <property type="molecule type" value="Genomic_DNA"/>
</dbReference>
<feature type="compositionally biased region" description="Basic and acidic residues" evidence="1">
    <location>
        <begin position="1"/>
        <end position="12"/>
    </location>
</feature>
<feature type="transmembrane region" description="Helical" evidence="2">
    <location>
        <begin position="96"/>
        <end position="124"/>
    </location>
</feature>
<sequence>MTEHTGPDEHTDGTQGATAPAGNDDTSPLSGHAPLERRYRRLLYAYPADYRSIRGDELVGTYLDLVDQERHWPSPHDAVDVLRGGLRQRLRTNGALGLLAGLPVAATIAVSTLAALAVFLLVQLELTNQPVDVPPAHVGPTQTLGAFVWVGWLLAALATTVLPAHWARRAVGAAIGLTLAVIPAAPLTGLARPPLYVLVPVLAFGLLALALPDRPGWAGRIPPVLGALTGTAAAALFQAAEGSGNWFTAYYSTVEVLGMAGAVLVGLVLVVGLGRAITGDSSALWSVLLLLTPASLLGLRPITYEYFESATTWPQLATTAVVLTLLGAGVVLAVVAWHGARYRAVRARSAGGTCPTCGHVPDVAERAGSVTRRATP</sequence>
<comment type="caution">
    <text evidence="3">The sequence shown here is derived from an EMBL/GenBank/DDBJ whole genome shotgun (WGS) entry which is preliminary data.</text>
</comment>
<feature type="transmembrane region" description="Helical" evidence="2">
    <location>
        <begin position="194"/>
        <end position="211"/>
    </location>
</feature>
<keyword evidence="2" id="KW-1133">Transmembrane helix</keyword>
<evidence type="ECO:0000313" key="4">
    <source>
        <dbReference type="Proteomes" id="UP001596203"/>
    </source>
</evidence>
<feature type="transmembrane region" description="Helical" evidence="2">
    <location>
        <begin position="283"/>
        <end position="304"/>
    </location>
</feature>
<feature type="transmembrane region" description="Helical" evidence="2">
    <location>
        <begin position="246"/>
        <end position="271"/>
    </location>
</feature>
<dbReference type="Proteomes" id="UP001596203">
    <property type="component" value="Unassembled WGS sequence"/>
</dbReference>
<feature type="transmembrane region" description="Helical" evidence="2">
    <location>
        <begin position="223"/>
        <end position="240"/>
    </location>
</feature>
<protein>
    <submittedName>
        <fullName evidence="3">GlsB/YeaQ/YmgE family stress response membrane protein</fullName>
    </submittedName>
</protein>
<evidence type="ECO:0000256" key="2">
    <source>
        <dbReference type="SAM" id="Phobius"/>
    </source>
</evidence>
<keyword evidence="4" id="KW-1185">Reference proteome</keyword>
<dbReference type="RefSeq" id="WP_377427973.1">
    <property type="nucleotide sequence ID" value="NZ_JBHSPR010000032.1"/>
</dbReference>
<keyword evidence="2" id="KW-0472">Membrane</keyword>
<evidence type="ECO:0000313" key="3">
    <source>
        <dbReference type="EMBL" id="MFC6020598.1"/>
    </source>
</evidence>
<feature type="transmembrane region" description="Helical" evidence="2">
    <location>
        <begin position="316"/>
        <end position="338"/>
    </location>
</feature>
<reference evidence="4" key="1">
    <citation type="journal article" date="2019" name="Int. J. Syst. Evol. Microbiol.">
        <title>The Global Catalogue of Microorganisms (GCM) 10K type strain sequencing project: providing services to taxonomists for standard genome sequencing and annotation.</title>
        <authorList>
            <consortium name="The Broad Institute Genomics Platform"/>
            <consortium name="The Broad Institute Genome Sequencing Center for Infectious Disease"/>
            <person name="Wu L."/>
            <person name="Ma J."/>
        </authorList>
    </citation>
    <scope>NUCLEOTIDE SEQUENCE [LARGE SCALE GENOMIC DNA]</scope>
    <source>
        <strain evidence="4">ZS-35-S2</strain>
    </source>
</reference>
<organism evidence="3 4">
    <name type="scientific">Plantactinospora solaniradicis</name>
    <dbReference type="NCBI Taxonomy" id="1723736"/>
    <lineage>
        <taxon>Bacteria</taxon>
        <taxon>Bacillati</taxon>
        <taxon>Actinomycetota</taxon>
        <taxon>Actinomycetes</taxon>
        <taxon>Micromonosporales</taxon>
        <taxon>Micromonosporaceae</taxon>
        <taxon>Plantactinospora</taxon>
    </lineage>
</organism>
<feature type="region of interest" description="Disordered" evidence="1">
    <location>
        <begin position="1"/>
        <end position="32"/>
    </location>
</feature>
<proteinExistence type="predicted"/>
<evidence type="ECO:0000256" key="1">
    <source>
        <dbReference type="SAM" id="MobiDB-lite"/>
    </source>
</evidence>
<feature type="transmembrane region" description="Helical" evidence="2">
    <location>
        <begin position="144"/>
        <end position="163"/>
    </location>
</feature>
<name>A0ABW1KII7_9ACTN</name>
<feature type="transmembrane region" description="Helical" evidence="2">
    <location>
        <begin position="170"/>
        <end position="188"/>
    </location>
</feature>
<gene>
    <name evidence="3" type="ORF">ACFP2T_31050</name>
</gene>